<dbReference type="RefSeq" id="WP_370562818.1">
    <property type="nucleotide sequence ID" value="NZ_JBFWIB010000002.1"/>
</dbReference>
<gene>
    <name evidence="3" type="ORF">AB6713_20220</name>
</gene>
<keyword evidence="2" id="KW-0812">Transmembrane</keyword>
<feature type="transmembrane region" description="Helical" evidence="2">
    <location>
        <begin position="406"/>
        <end position="427"/>
    </location>
</feature>
<evidence type="ECO:0000313" key="4">
    <source>
        <dbReference type="Proteomes" id="UP001566331"/>
    </source>
</evidence>
<feature type="region of interest" description="Disordered" evidence="1">
    <location>
        <begin position="323"/>
        <end position="344"/>
    </location>
</feature>
<comment type="caution">
    <text evidence="3">The sequence shown here is derived from an EMBL/GenBank/DDBJ whole genome shotgun (WGS) entry which is preliminary data.</text>
</comment>
<reference evidence="3 4" key="1">
    <citation type="submission" date="2024-07" db="EMBL/GenBank/DDBJ databases">
        <title>Luteimonas salilacus sp. nov., isolated from the shore soil of Salt Lake in Tibet of China.</title>
        <authorList>
            <person name="Zhang X."/>
            <person name="Li A."/>
        </authorList>
    </citation>
    <scope>NUCLEOTIDE SEQUENCE [LARGE SCALE GENOMIC DNA]</scope>
    <source>
        <strain evidence="3 4">B3-2-R+30</strain>
    </source>
</reference>
<accession>A0ABV4HVX8</accession>
<evidence type="ECO:0000256" key="1">
    <source>
        <dbReference type="SAM" id="MobiDB-lite"/>
    </source>
</evidence>
<organism evidence="3 4">
    <name type="scientific">Luteimonas salinilitoris</name>
    <dbReference type="NCBI Taxonomy" id="3237697"/>
    <lineage>
        <taxon>Bacteria</taxon>
        <taxon>Pseudomonadati</taxon>
        <taxon>Pseudomonadota</taxon>
        <taxon>Gammaproteobacteria</taxon>
        <taxon>Lysobacterales</taxon>
        <taxon>Lysobacteraceae</taxon>
        <taxon>Luteimonas</taxon>
    </lineage>
</organism>
<protein>
    <submittedName>
        <fullName evidence="3">Uncharacterized protein</fullName>
    </submittedName>
</protein>
<keyword evidence="2" id="KW-1133">Transmembrane helix</keyword>
<evidence type="ECO:0000313" key="3">
    <source>
        <dbReference type="EMBL" id="MEZ0476906.1"/>
    </source>
</evidence>
<dbReference type="Proteomes" id="UP001566331">
    <property type="component" value="Unassembled WGS sequence"/>
</dbReference>
<keyword evidence="4" id="KW-1185">Reference proteome</keyword>
<name>A0ABV4HVX8_9GAMM</name>
<sequence>MVVRIERRRDGNAEMMRWLARYAVRRAVGRVIWIVVGLVVFGVLSFFGIGNAHAQSHCGAPHLSAAAQAAGSSLIYGNEGEAFSACNGIARDVAHGDSGGDWMRHATFDSCEVDVVAKKVTATFNDTFLKNPGSTPACSENNPISGSVSVTGWSYSSSCADRLPLEGHFYGATGAYALCESGCVFQGEPLGRCLTIVVDAEESRYCDSWVPSGLTCTPGAGGFPSTPPGQTPPDGDSDGSSDGNDSSPNNPGQGGGGMEGGSDEDGNCGGEGQPECGNPGSGSGNGNTSGGGGDCGTPPSSTGDPILAQIAFQAWKTRCAVEARGDGDDDDDGDDGRAERTADGQALEGDINAMEAEFGTNIFDDSAPSEAINPNWLSFGGGLCPDLSVSLPWGGAWAPPAAFCSWISWLGVFFQLIAMVWALRIIAEG</sequence>
<proteinExistence type="predicted"/>
<feature type="region of interest" description="Disordered" evidence="1">
    <location>
        <begin position="218"/>
        <end position="305"/>
    </location>
</feature>
<feature type="compositionally biased region" description="Low complexity" evidence="1">
    <location>
        <begin position="232"/>
        <end position="251"/>
    </location>
</feature>
<dbReference type="EMBL" id="JBFWIC010000062">
    <property type="protein sequence ID" value="MEZ0476906.1"/>
    <property type="molecule type" value="Genomic_DNA"/>
</dbReference>
<evidence type="ECO:0000256" key="2">
    <source>
        <dbReference type="SAM" id="Phobius"/>
    </source>
</evidence>
<keyword evidence="2" id="KW-0472">Membrane</keyword>
<feature type="transmembrane region" description="Helical" evidence="2">
    <location>
        <begin position="27"/>
        <end position="49"/>
    </location>
</feature>
<feature type="compositionally biased region" description="Gly residues" evidence="1">
    <location>
        <begin position="279"/>
        <end position="295"/>
    </location>
</feature>